<reference evidence="5" key="1">
    <citation type="submission" date="2020-10" db="EMBL/GenBank/DDBJ databases">
        <title>Bacterium isolated from coastal waters sediment.</title>
        <authorList>
            <person name="Chen R.-J."/>
            <person name="Lu D.-C."/>
            <person name="Zhu K.-L."/>
            <person name="Du Z.-J."/>
        </authorList>
    </citation>
    <scope>NUCLEOTIDE SEQUENCE</scope>
    <source>
        <strain evidence="5">N1Y112</strain>
    </source>
</reference>
<evidence type="ECO:0000256" key="1">
    <source>
        <dbReference type="ARBA" id="ARBA00001946"/>
    </source>
</evidence>
<dbReference type="GO" id="GO:0016787">
    <property type="term" value="F:hydrolase activity"/>
    <property type="evidence" value="ECO:0007669"/>
    <property type="project" value="UniProtKB-KW"/>
</dbReference>
<name>A0A8J7FJQ9_9GAMM</name>
<evidence type="ECO:0000313" key="6">
    <source>
        <dbReference type="Proteomes" id="UP000640333"/>
    </source>
</evidence>
<feature type="signal peptide" evidence="3">
    <location>
        <begin position="1"/>
        <end position="19"/>
    </location>
</feature>
<dbReference type="CDD" id="cd02883">
    <property type="entry name" value="NUDIX_Hydrolase"/>
    <property type="match status" value="1"/>
</dbReference>
<feature type="domain" description="Nudix hydrolase" evidence="4">
    <location>
        <begin position="24"/>
        <end position="159"/>
    </location>
</feature>
<dbReference type="AlphaFoldDB" id="A0A8J7FJQ9"/>
<keyword evidence="6" id="KW-1185">Reference proteome</keyword>
<dbReference type="PROSITE" id="PS51462">
    <property type="entry name" value="NUDIX"/>
    <property type="match status" value="1"/>
</dbReference>
<accession>A0A8J7FJQ9</accession>
<evidence type="ECO:0000259" key="4">
    <source>
        <dbReference type="PROSITE" id="PS51462"/>
    </source>
</evidence>
<gene>
    <name evidence="5" type="ORF">IOQ59_02305</name>
</gene>
<dbReference type="InterPro" id="IPR020084">
    <property type="entry name" value="NUDIX_hydrolase_CS"/>
</dbReference>
<keyword evidence="3" id="KW-0732">Signal</keyword>
<feature type="chain" id="PRO_5035264788" evidence="3">
    <location>
        <begin position="20"/>
        <end position="192"/>
    </location>
</feature>
<dbReference type="InterPro" id="IPR015797">
    <property type="entry name" value="NUDIX_hydrolase-like_dom_sf"/>
</dbReference>
<dbReference type="EMBL" id="JADEYS010000002">
    <property type="protein sequence ID" value="MBE9396087.1"/>
    <property type="molecule type" value="Genomic_DNA"/>
</dbReference>
<evidence type="ECO:0000256" key="2">
    <source>
        <dbReference type="ARBA" id="ARBA00022801"/>
    </source>
</evidence>
<dbReference type="SUPFAM" id="SSF55811">
    <property type="entry name" value="Nudix"/>
    <property type="match status" value="1"/>
</dbReference>
<dbReference type="InterPro" id="IPR000086">
    <property type="entry name" value="NUDIX_hydrolase_dom"/>
</dbReference>
<evidence type="ECO:0000256" key="3">
    <source>
        <dbReference type="SAM" id="SignalP"/>
    </source>
</evidence>
<dbReference type="Pfam" id="PF00293">
    <property type="entry name" value="NUDIX"/>
    <property type="match status" value="1"/>
</dbReference>
<dbReference type="Proteomes" id="UP000640333">
    <property type="component" value="Unassembled WGS sequence"/>
</dbReference>
<comment type="caution">
    <text evidence="5">The sequence shown here is derived from an EMBL/GenBank/DDBJ whole genome shotgun (WGS) entry which is preliminary data.</text>
</comment>
<proteinExistence type="predicted"/>
<comment type="cofactor">
    <cofactor evidence="1">
        <name>Mg(2+)</name>
        <dbReference type="ChEBI" id="CHEBI:18420"/>
    </cofactor>
</comment>
<organism evidence="5 6">
    <name type="scientific">Pontibacterium sinense</name>
    <dbReference type="NCBI Taxonomy" id="2781979"/>
    <lineage>
        <taxon>Bacteria</taxon>
        <taxon>Pseudomonadati</taxon>
        <taxon>Pseudomonadota</taxon>
        <taxon>Gammaproteobacteria</taxon>
        <taxon>Oceanospirillales</taxon>
        <taxon>Oceanospirillaceae</taxon>
        <taxon>Pontibacterium</taxon>
    </lineage>
</organism>
<evidence type="ECO:0000313" key="5">
    <source>
        <dbReference type="EMBL" id="MBE9396087.1"/>
    </source>
</evidence>
<dbReference type="PROSITE" id="PS00893">
    <property type="entry name" value="NUDIX_BOX"/>
    <property type="match status" value="1"/>
</dbReference>
<keyword evidence="2 5" id="KW-0378">Hydrolase</keyword>
<sequence>MFLLRLMFVASLFPLYASAGSLSGVNAGVTPYACTDTGAQYLLAYDSHPKRQGWGAFGGGPKGDETARQTALRELYEETNCVFDKETLRTLKLKGPSKSGRFYSYVAEVPFFLLTDISAPRTCRDVERSQWIWIPHESLIEGLNRADSSPVIVIPGQQEFRFPLWRGAAKSLRNSLADGFLTVGDPCPRSDF</sequence>
<dbReference type="Gene3D" id="3.90.79.10">
    <property type="entry name" value="Nucleoside Triphosphate Pyrophosphohydrolase"/>
    <property type="match status" value="1"/>
</dbReference>
<protein>
    <submittedName>
        <fullName evidence="5">NUDIX hydrolase</fullName>
    </submittedName>
</protein>
<dbReference type="RefSeq" id="WP_193951645.1">
    <property type="nucleotide sequence ID" value="NZ_JADEYS010000002.1"/>
</dbReference>